<dbReference type="AlphaFoldDB" id="A0A392MJ78"/>
<proteinExistence type="predicted"/>
<evidence type="ECO:0000313" key="1">
    <source>
        <dbReference type="EMBL" id="MCH87119.1"/>
    </source>
</evidence>
<accession>A0A392MJ78</accession>
<sequence>MGWLSGEGLRPWSLLLSKSQDRRDDKDAAPISPCRVRVL</sequence>
<protein>
    <submittedName>
        <fullName evidence="1">Uncharacterized protein</fullName>
    </submittedName>
</protein>
<dbReference type="EMBL" id="LXQA010011572">
    <property type="protein sequence ID" value="MCH87119.1"/>
    <property type="molecule type" value="Genomic_DNA"/>
</dbReference>
<evidence type="ECO:0000313" key="2">
    <source>
        <dbReference type="Proteomes" id="UP000265520"/>
    </source>
</evidence>
<organism evidence="1 2">
    <name type="scientific">Trifolium medium</name>
    <dbReference type="NCBI Taxonomy" id="97028"/>
    <lineage>
        <taxon>Eukaryota</taxon>
        <taxon>Viridiplantae</taxon>
        <taxon>Streptophyta</taxon>
        <taxon>Embryophyta</taxon>
        <taxon>Tracheophyta</taxon>
        <taxon>Spermatophyta</taxon>
        <taxon>Magnoliopsida</taxon>
        <taxon>eudicotyledons</taxon>
        <taxon>Gunneridae</taxon>
        <taxon>Pentapetalae</taxon>
        <taxon>rosids</taxon>
        <taxon>fabids</taxon>
        <taxon>Fabales</taxon>
        <taxon>Fabaceae</taxon>
        <taxon>Papilionoideae</taxon>
        <taxon>50 kb inversion clade</taxon>
        <taxon>NPAAA clade</taxon>
        <taxon>Hologalegina</taxon>
        <taxon>IRL clade</taxon>
        <taxon>Trifolieae</taxon>
        <taxon>Trifolium</taxon>
    </lineage>
</organism>
<dbReference type="Proteomes" id="UP000265520">
    <property type="component" value="Unassembled WGS sequence"/>
</dbReference>
<gene>
    <name evidence="1" type="ORF">A2U01_0007984</name>
</gene>
<keyword evidence="2" id="KW-1185">Reference proteome</keyword>
<comment type="caution">
    <text evidence="1">The sequence shown here is derived from an EMBL/GenBank/DDBJ whole genome shotgun (WGS) entry which is preliminary data.</text>
</comment>
<name>A0A392MJ78_9FABA</name>
<reference evidence="1 2" key="1">
    <citation type="journal article" date="2018" name="Front. Plant Sci.">
        <title>Red Clover (Trifolium pratense) and Zigzag Clover (T. medium) - A Picture of Genomic Similarities and Differences.</title>
        <authorList>
            <person name="Dluhosova J."/>
            <person name="Istvanek J."/>
            <person name="Nedelnik J."/>
            <person name="Repkova J."/>
        </authorList>
    </citation>
    <scope>NUCLEOTIDE SEQUENCE [LARGE SCALE GENOMIC DNA]</scope>
    <source>
        <strain evidence="2">cv. 10/8</strain>
        <tissue evidence="1">Leaf</tissue>
    </source>
</reference>